<name>A0A077DH92_9BURK</name>
<feature type="transmembrane region" description="Helical" evidence="10">
    <location>
        <begin position="428"/>
        <end position="448"/>
    </location>
</feature>
<dbReference type="PANTHER" id="PTHR43298">
    <property type="entry name" value="MULTIDRUG RESISTANCE PROTEIN NORM-RELATED"/>
    <property type="match status" value="1"/>
</dbReference>
<keyword evidence="5 10" id="KW-0812">Transmembrane</keyword>
<feature type="transmembrane region" description="Helical" evidence="10">
    <location>
        <begin position="383"/>
        <end position="402"/>
    </location>
</feature>
<dbReference type="AlphaFoldDB" id="A0A077DH92"/>
<feature type="transmembrane region" description="Helical" evidence="10">
    <location>
        <begin position="347"/>
        <end position="371"/>
    </location>
</feature>
<feature type="transmembrane region" description="Helical" evidence="10">
    <location>
        <begin position="80"/>
        <end position="104"/>
    </location>
</feature>
<protein>
    <recommendedName>
        <fullName evidence="9">Multidrug-efflux transporter</fullName>
    </recommendedName>
</protein>
<keyword evidence="4" id="KW-1003">Cell membrane</keyword>
<evidence type="ECO:0000256" key="6">
    <source>
        <dbReference type="ARBA" id="ARBA00022989"/>
    </source>
</evidence>
<keyword evidence="3" id="KW-0050">Antiport</keyword>
<dbReference type="InterPro" id="IPR048279">
    <property type="entry name" value="MdtK-like"/>
</dbReference>
<dbReference type="KEGG" id="bpsi:IX83_05525"/>
<accession>A0A077DH92</accession>
<sequence>MSIFKTIAKQTAPIYITSLASMSFGVMDTAMLGHYSPDSLQAMSLATSIYVTVYISQLGLLEALIPICSQLFGKKDYDKISYFVVQGYWFAIFFSIIGAIILLHPEIFLWMLSVDLDDQVLKEIKVYLSINTLSLLASNLFRVQYALCTSMQKPQMIMYINLISMVFKGIFNYLFIFGWFFIQPMGSTGAAISSCLVAWIMFFLGFWVIKNAHFYTQLKFSSFRPCWQAQKEILKLGLPMGGSYLVEVSSFTLMALLAANEGKFVSGAHQIMANLAAVFYMFPMSLGIASCSIIAYTIAQQNQERINQIVRDSFILAFSVGLFTVVVTTLFKDHIIAAYTNIDETKAIIAGLLCIMPFFHLSDVLQCMMANILRAYKIATTPFVLQTLILFIFGLGGGWYFGYYQDSNLLAFINTWATPHVPKGIADLWIMCSIALFICGSMLCIWYFRYIKKIPLEKFN</sequence>
<dbReference type="Proteomes" id="UP000028945">
    <property type="component" value="Chromosome"/>
</dbReference>
<dbReference type="PANTHER" id="PTHR43298:SF2">
    <property type="entry name" value="FMN_FAD EXPORTER YEEO-RELATED"/>
    <property type="match status" value="1"/>
</dbReference>
<dbReference type="InterPro" id="IPR050222">
    <property type="entry name" value="MATE_MdtK"/>
</dbReference>
<evidence type="ECO:0000256" key="10">
    <source>
        <dbReference type="SAM" id="Phobius"/>
    </source>
</evidence>
<dbReference type="GO" id="GO:0015297">
    <property type="term" value="F:antiporter activity"/>
    <property type="evidence" value="ECO:0007669"/>
    <property type="project" value="UniProtKB-KW"/>
</dbReference>
<evidence type="ECO:0000256" key="7">
    <source>
        <dbReference type="ARBA" id="ARBA00023065"/>
    </source>
</evidence>
<feature type="transmembrane region" description="Helical" evidence="10">
    <location>
        <begin position="188"/>
        <end position="209"/>
    </location>
</feature>
<keyword evidence="7" id="KW-0406">Ion transport</keyword>
<evidence type="ECO:0000256" key="3">
    <source>
        <dbReference type="ARBA" id="ARBA00022449"/>
    </source>
</evidence>
<keyword evidence="8 10" id="KW-0472">Membrane</keyword>
<evidence type="ECO:0000256" key="8">
    <source>
        <dbReference type="ARBA" id="ARBA00023136"/>
    </source>
</evidence>
<dbReference type="RefSeq" id="WP_038499980.1">
    <property type="nucleotide sequence ID" value="NZ_AFWK01000008.1"/>
</dbReference>
<dbReference type="HOGENOM" id="CLU_012893_6_0_4"/>
<keyword evidence="12" id="KW-1185">Reference proteome</keyword>
<feature type="transmembrane region" description="Helical" evidence="10">
    <location>
        <begin position="47"/>
        <end position="68"/>
    </location>
</feature>
<dbReference type="GO" id="GO:0042910">
    <property type="term" value="F:xenobiotic transmembrane transporter activity"/>
    <property type="evidence" value="ECO:0007669"/>
    <property type="project" value="InterPro"/>
</dbReference>
<evidence type="ECO:0000313" key="12">
    <source>
        <dbReference type="Proteomes" id="UP000028945"/>
    </source>
</evidence>
<feature type="transmembrane region" description="Helical" evidence="10">
    <location>
        <begin position="124"/>
        <end position="147"/>
    </location>
</feature>
<feature type="transmembrane region" description="Helical" evidence="10">
    <location>
        <begin position="159"/>
        <end position="182"/>
    </location>
</feature>
<feature type="transmembrane region" description="Helical" evidence="10">
    <location>
        <begin position="271"/>
        <end position="297"/>
    </location>
</feature>
<feature type="transmembrane region" description="Helical" evidence="10">
    <location>
        <begin position="12"/>
        <end position="35"/>
    </location>
</feature>
<gene>
    <name evidence="11" type="ORF">IX83_05525</name>
</gene>
<evidence type="ECO:0000256" key="1">
    <source>
        <dbReference type="ARBA" id="ARBA00004429"/>
    </source>
</evidence>
<dbReference type="PIRSF" id="PIRSF006603">
    <property type="entry name" value="DinF"/>
    <property type="match status" value="1"/>
</dbReference>
<dbReference type="GO" id="GO:0005886">
    <property type="term" value="C:plasma membrane"/>
    <property type="evidence" value="ECO:0007669"/>
    <property type="project" value="UniProtKB-SubCell"/>
</dbReference>
<dbReference type="OrthoDB" id="9780160at2"/>
<evidence type="ECO:0000256" key="2">
    <source>
        <dbReference type="ARBA" id="ARBA00022448"/>
    </source>
</evidence>
<keyword evidence="6 10" id="KW-1133">Transmembrane helix</keyword>
<dbReference type="Pfam" id="PF01554">
    <property type="entry name" value="MatE"/>
    <property type="match status" value="2"/>
</dbReference>
<evidence type="ECO:0000313" key="11">
    <source>
        <dbReference type="EMBL" id="AIL32847.1"/>
    </source>
</evidence>
<reference evidence="11 12" key="1">
    <citation type="journal article" date="2014" name="BMC Genomics">
        <title>A genomic perspective on a new bacterial genus and species from the Alcaligenaceae family, Basilea psittacipulmonis.</title>
        <authorList>
            <person name="Whiteson K.L."/>
            <person name="Hernandez D."/>
            <person name="Lazarevic V."/>
            <person name="Gaia N."/>
            <person name="Farinelli L."/>
            <person name="Francois P."/>
            <person name="Pilo P."/>
            <person name="Frey J."/>
            <person name="Schrenzel J."/>
        </authorList>
    </citation>
    <scope>NUCLEOTIDE SEQUENCE [LARGE SCALE GENOMIC DNA]</scope>
    <source>
        <strain evidence="11 12">DSM 24701</strain>
    </source>
</reference>
<feature type="transmembrane region" description="Helical" evidence="10">
    <location>
        <begin position="309"/>
        <end position="327"/>
    </location>
</feature>
<keyword evidence="2" id="KW-0813">Transport</keyword>
<proteinExistence type="predicted"/>
<dbReference type="NCBIfam" id="TIGR00797">
    <property type="entry name" value="matE"/>
    <property type="match status" value="1"/>
</dbReference>
<evidence type="ECO:0000256" key="5">
    <source>
        <dbReference type="ARBA" id="ARBA00022692"/>
    </source>
</evidence>
<dbReference type="eggNOG" id="COG0534">
    <property type="taxonomic scope" value="Bacteria"/>
</dbReference>
<evidence type="ECO:0000256" key="9">
    <source>
        <dbReference type="ARBA" id="ARBA00031636"/>
    </source>
</evidence>
<dbReference type="GO" id="GO:0006811">
    <property type="term" value="P:monoatomic ion transport"/>
    <property type="evidence" value="ECO:0007669"/>
    <property type="project" value="UniProtKB-KW"/>
</dbReference>
<dbReference type="STRING" id="1072685.IX83_05525"/>
<comment type="subcellular location">
    <subcellularLocation>
        <location evidence="1">Cell inner membrane</location>
        <topology evidence="1">Multi-pass membrane protein</topology>
    </subcellularLocation>
</comment>
<feature type="transmembrane region" description="Helical" evidence="10">
    <location>
        <begin position="241"/>
        <end position="259"/>
    </location>
</feature>
<dbReference type="InterPro" id="IPR002528">
    <property type="entry name" value="MATE_fam"/>
</dbReference>
<dbReference type="EMBL" id="CP009238">
    <property type="protein sequence ID" value="AIL32847.1"/>
    <property type="molecule type" value="Genomic_DNA"/>
</dbReference>
<organism evidence="11 12">
    <name type="scientific">Basilea psittacipulmonis DSM 24701</name>
    <dbReference type="NCBI Taxonomy" id="1072685"/>
    <lineage>
        <taxon>Bacteria</taxon>
        <taxon>Pseudomonadati</taxon>
        <taxon>Pseudomonadota</taxon>
        <taxon>Betaproteobacteria</taxon>
        <taxon>Burkholderiales</taxon>
        <taxon>Alcaligenaceae</taxon>
        <taxon>Basilea</taxon>
    </lineage>
</organism>
<evidence type="ECO:0000256" key="4">
    <source>
        <dbReference type="ARBA" id="ARBA00022475"/>
    </source>
</evidence>